<dbReference type="InterPro" id="IPR050936">
    <property type="entry name" value="AP-1-like"/>
</dbReference>
<keyword evidence="2" id="KW-0539">Nucleus</keyword>
<feature type="compositionally biased region" description="Low complexity" evidence="3">
    <location>
        <begin position="656"/>
        <end position="667"/>
    </location>
</feature>
<sequence length="733" mass="79496">MNTRGPSIAPRQIGTSSSTQPIAIAHSPNNNNNTNSSSTGSTPSSIAGSSPANPASPPTDDISIRMQGHTTSSITTSIMTSKEWVLPPRPKPGRKPSVDTPASKRKAQNRAAQRAFRERRATRVQELEQKLMEVGKEKEVKEMALISTINKLKAENHFLTKNMEQLRQDMNEMKLQMEQSSSSQVGGAMSHAQTRHHNVLSSTHHQHQHQQHQQHQQKQHQQLRNSTETNATISPSNNSISPTGSSYSLQQISPAPSADSPQNITLYTSHSHSHSQQYNNRNSNQIMTPSSNKTTPDKLLLPANPNAEIDASNFDCGVCVKEECLCESVGLKEPSKNPTDSQTQLEQQLKSFKPEPAVSLKRKRKAPGVDEVKEVDFTRQFATKSKPMPDLKKLKKNTTSNKTDGTTATASHTSSSFNEDSPMENCGFCSDDTPCVCREAAKEAARLNASLNSNIIVEEEEGEEQDDDGHDEGIVEFGRGHHSRTLPPIQFTQGSRKLSLPVMHPGPSVEIREITNLTPGAVPTVIARTQDPMQAIQTVIVEEQQQEQAQTQTQTREQEQDNDGEDGGCTGNPGACKQCQMDPMSTLFCTTVASKSSELSSVRPHSSRTSSKTSMSLQLNLPNAPPPPPPTTSINGDAPSPIPPPLLASGTFINNSTSGPSTPSATGLSGGAGAGAGGMFIPCADAYKTLSRHKKFNSVDFSTLVGKLTTRGMQVEVQSVANVLRELDRRLYN</sequence>
<dbReference type="SMART" id="SM00338">
    <property type="entry name" value="BRLZ"/>
    <property type="match status" value="1"/>
</dbReference>
<evidence type="ECO:0000256" key="2">
    <source>
        <dbReference type="ARBA" id="ARBA00023242"/>
    </source>
</evidence>
<feature type="compositionally biased region" description="Low complexity" evidence="3">
    <location>
        <begin position="397"/>
        <end position="416"/>
    </location>
</feature>
<comment type="subcellular location">
    <subcellularLocation>
        <location evidence="1">Nucleus</location>
    </subcellularLocation>
</comment>
<accession>A0ABP0ZD40</accession>
<dbReference type="InterPro" id="IPR046347">
    <property type="entry name" value="bZIP_sf"/>
</dbReference>
<feature type="domain" description="BZIP" evidence="4">
    <location>
        <begin position="104"/>
        <end position="119"/>
    </location>
</feature>
<feature type="compositionally biased region" description="Low complexity" evidence="3">
    <location>
        <begin position="21"/>
        <end position="53"/>
    </location>
</feature>
<keyword evidence="6" id="KW-1185">Reference proteome</keyword>
<feature type="region of interest" description="Disordered" evidence="3">
    <location>
        <begin position="175"/>
        <end position="304"/>
    </location>
</feature>
<dbReference type="EMBL" id="OZ022405">
    <property type="protein sequence ID" value="CAK9435596.1"/>
    <property type="molecule type" value="Genomic_DNA"/>
</dbReference>
<feature type="region of interest" description="Disordered" evidence="3">
    <location>
        <begin position="545"/>
        <end position="569"/>
    </location>
</feature>
<evidence type="ECO:0000259" key="4">
    <source>
        <dbReference type="PROSITE" id="PS00036"/>
    </source>
</evidence>
<reference evidence="5 6" key="1">
    <citation type="submission" date="2024-03" db="EMBL/GenBank/DDBJ databases">
        <authorList>
            <person name="Brejova B."/>
        </authorList>
    </citation>
    <scope>NUCLEOTIDE SEQUENCE [LARGE SCALE GENOMIC DNA]</scope>
    <source>
        <strain evidence="5 6">CBS 14171</strain>
    </source>
</reference>
<feature type="region of interest" description="Disordered" evidence="3">
    <location>
        <begin position="596"/>
        <end position="669"/>
    </location>
</feature>
<name>A0ABP0ZD40_9ASCO</name>
<feature type="region of interest" description="Disordered" evidence="3">
    <location>
        <begin position="383"/>
        <end position="422"/>
    </location>
</feature>
<dbReference type="GeneID" id="92205519"/>
<dbReference type="InterPro" id="IPR004827">
    <property type="entry name" value="bZIP"/>
</dbReference>
<dbReference type="Gene3D" id="1.20.5.170">
    <property type="match status" value="1"/>
</dbReference>
<proteinExistence type="predicted"/>
<dbReference type="InterPro" id="IPR018287">
    <property type="entry name" value="Hap4_TF_heteromerisation"/>
</dbReference>
<dbReference type="PANTHER" id="PTHR40621">
    <property type="entry name" value="TRANSCRIPTION FACTOR KAPC-RELATED"/>
    <property type="match status" value="1"/>
</dbReference>
<organism evidence="5 6">
    <name type="scientific">Lodderomyces beijingensis</name>
    <dbReference type="NCBI Taxonomy" id="1775926"/>
    <lineage>
        <taxon>Eukaryota</taxon>
        <taxon>Fungi</taxon>
        <taxon>Dikarya</taxon>
        <taxon>Ascomycota</taxon>
        <taxon>Saccharomycotina</taxon>
        <taxon>Pichiomycetes</taxon>
        <taxon>Debaryomycetaceae</taxon>
        <taxon>Candida/Lodderomyces clade</taxon>
        <taxon>Lodderomyces</taxon>
    </lineage>
</organism>
<gene>
    <name evidence="5" type="ORF">LODBEIA_P03230</name>
</gene>
<dbReference type="Pfam" id="PF10297">
    <property type="entry name" value="Hap4_Hap_bind"/>
    <property type="match status" value="1"/>
</dbReference>
<evidence type="ECO:0000313" key="6">
    <source>
        <dbReference type="Proteomes" id="UP001497383"/>
    </source>
</evidence>
<dbReference type="CDD" id="cd14688">
    <property type="entry name" value="bZIP_YAP"/>
    <property type="match status" value="1"/>
</dbReference>
<dbReference type="PROSITE" id="PS00036">
    <property type="entry name" value="BZIP_BASIC"/>
    <property type="match status" value="1"/>
</dbReference>
<evidence type="ECO:0000256" key="3">
    <source>
        <dbReference type="SAM" id="MobiDB-lite"/>
    </source>
</evidence>
<protein>
    <recommendedName>
        <fullName evidence="4">BZIP domain-containing protein</fullName>
    </recommendedName>
</protein>
<feature type="compositionally biased region" description="Low complexity" evidence="3">
    <location>
        <begin position="70"/>
        <end position="81"/>
    </location>
</feature>
<feature type="compositionally biased region" description="Basic residues" evidence="3">
    <location>
        <begin position="193"/>
        <end position="218"/>
    </location>
</feature>
<feature type="compositionally biased region" description="Low complexity" evidence="3">
    <location>
        <begin position="545"/>
        <end position="555"/>
    </location>
</feature>
<feature type="compositionally biased region" description="Low complexity" evidence="3">
    <location>
        <begin position="600"/>
        <end position="616"/>
    </location>
</feature>
<feature type="compositionally biased region" description="Polar residues" evidence="3">
    <location>
        <begin position="223"/>
        <end position="268"/>
    </location>
</feature>
<feature type="region of interest" description="Disordered" evidence="3">
    <location>
        <begin position="331"/>
        <end position="365"/>
    </location>
</feature>
<feature type="compositionally biased region" description="Polar residues" evidence="3">
    <location>
        <begin position="336"/>
        <end position="350"/>
    </location>
</feature>
<dbReference type="Proteomes" id="UP001497383">
    <property type="component" value="Chromosome 1"/>
</dbReference>
<dbReference type="RefSeq" id="XP_066827261.1">
    <property type="nucleotide sequence ID" value="XM_066973317.1"/>
</dbReference>
<evidence type="ECO:0000256" key="1">
    <source>
        <dbReference type="ARBA" id="ARBA00004123"/>
    </source>
</evidence>
<feature type="compositionally biased region" description="Low complexity" evidence="3">
    <location>
        <begin position="274"/>
        <end position="285"/>
    </location>
</feature>
<feature type="region of interest" description="Disordered" evidence="3">
    <location>
        <begin position="1"/>
        <end position="113"/>
    </location>
</feature>
<dbReference type="SUPFAM" id="SSF57959">
    <property type="entry name" value="Leucine zipper domain"/>
    <property type="match status" value="1"/>
</dbReference>
<evidence type="ECO:0000313" key="5">
    <source>
        <dbReference type="EMBL" id="CAK9435596.1"/>
    </source>
</evidence>
<dbReference type="PANTHER" id="PTHR40621:SF7">
    <property type="entry name" value="BZIP DOMAIN-CONTAINING PROTEIN"/>
    <property type="match status" value="1"/>
</dbReference>